<gene>
    <name evidence="4" type="ORF">H1R16_08090</name>
    <name evidence="3" type="ORF">H2507_07350</name>
</gene>
<feature type="transmembrane region" description="Helical" evidence="1">
    <location>
        <begin position="102"/>
        <end position="122"/>
    </location>
</feature>
<evidence type="ECO:0000256" key="2">
    <source>
        <dbReference type="SAM" id="SignalP"/>
    </source>
</evidence>
<feature type="signal peptide" evidence="2">
    <location>
        <begin position="1"/>
        <end position="18"/>
    </location>
</feature>
<dbReference type="AlphaFoldDB" id="A0A7D7LLI4"/>
<feature type="chain" id="PRO_5044656149" description="DUF3575 domain-containing protein" evidence="2">
    <location>
        <begin position="19"/>
        <end position="159"/>
    </location>
</feature>
<dbReference type="Proteomes" id="UP000539710">
    <property type="component" value="Unassembled WGS sequence"/>
</dbReference>
<feature type="transmembrane region" description="Helical" evidence="1">
    <location>
        <begin position="64"/>
        <end position="81"/>
    </location>
</feature>
<keyword evidence="2" id="KW-0732">Signal</keyword>
<dbReference type="EMBL" id="JACEUX010000002">
    <property type="protein sequence ID" value="MBA5246981.1"/>
    <property type="molecule type" value="Genomic_DNA"/>
</dbReference>
<accession>A0A7D7LLI4</accession>
<evidence type="ECO:0000313" key="3">
    <source>
        <dbReference type="EMBL" id="MBA5246981.1"/>
    </source>
</evidence>
<reference evidence="3" key="4">
    <citation type="submission" date="2020-07" db="EMBL/GenBank/DDBJ databases">
        <authorList>
            <person name="Yang C."/>
        </authorList>
    </citation>
    <scope>NUCLEOTIDE SEQUENCE</scope>
    <source>
        <strain evidence="3">Cx-624</strain>
    </source>
</reference>
<dbReference type="KEGG" id="cbau:H1R16_08090"/>
<reference evidence="6" key="3">
    <citation type="submission" date="2020-07" db="EMBL/GenBank/DDBJ databases">
        <title>Flavobacterium sp. xlx-214.</title>
        <authorList>
            <person name="Yang C."/>
        </authorList>
    </citation>
    <scope>NUCLEOTIDE SEQUENCE [LARGE SCALE GENOMIC DNA]</scope>
    <source>
        <strain evidence="6">CX-624</strain>
    </source>
</reference>
<keyword evidence="1" id="KW-0472">Membrane</keyword>
<organism evidence="4 5">
    <name type="scientific">Marnyiella aurantia</name>
    <dbReference type="NCBI Taxonomy" id="2758037"/>
    <lineage>
        <taxon>Bacteria</taxon>
        <taxon>Pseudomonadati</taxon>
        <taxon>Bacteroidota</taxon>
        <taxon>Flavobacteriia</taxon>
        <taxon>Flavobacteriales</taxon>
        <taxon>Weeksellaceae</taxon>
        <taxon>Marnyiella</taxon>
    </lineage>
</organism>
<evidence type="ECO:0000313" key="5">
    <source>
        <dbReference type="Proteomes" id="UP000515349"/>
    </source>
</evidence>
<evidence type="ECO:0000313" key="4">
    <source>
        <dbReference type="EMBL" id="QMS97682.1"/>
    </source>
</evidence>
<keyword evidence="1" id="KW-1133">Transmembrane helix</keyword>
<reference evidence="5" key="2">
    <citation type="submission" date="2020-07" db="EMBL/GenBank/DDBJ databases">
        <title>Chryseobacterium sp.cx-624.</title>
        <authorList>
            <person name="Yang C."/>
        </authorList>
    </citation>
    <scope>NUCLEOTIDE SEQUENCE [LARGE SCALE GENOMIC DNA]</scope>
    <source>
        <strain evidence="5">cx-624</strain>
    </source>
</reference>
<dbReference type="EMBL" id="CP059472">
    <property type="protein sequence ID" value="QMS97682.1"/>
    <property type="molecule type" value="Genomic_DNA"/>
</dbReference>
<dbReference type="RefSeq" id="WP_181887083.1">
    <property type="nucleotide sequence ID" value="NZ_CP059472.1"/>
</dbReference>
<name>A0A7D7LLI4_9FLAO</name>
<keyword evidence="1" id="KW-0812">Transmembrane</keyword>
<evidence type="ECO:0000313" key="6">
    <source>
        <dbReference type="Proteomes" id="UP000539710"/>
    </source>
</evidence>
<protein>
    <recommendedName>
        <fullName evidence="7">DUF3575 domain-containing protein</fullName>
    </recommendedName>
</protein>
<sequence>MKKVILFSLMATFQLAIAQVSMEGNKLVKEGQTFKLRDYRQAFKNEEASKTFGKARTNATVGQVFAYAGGFAIGFGIIPALSGKKQEVRNGIVYENQPSKGWTVVGIGAGLVGIGIPFAIAANKNAKRAMALENGEPTAFQPHFKLESAGTNLALSYNF</sequence>
<evidence type="ECO:0008006" key="7">
    <source>
        <dbReference type="Google" id="ProtNLM"/>
    </source>
</evidence>
<proteinExistence type="predicted"/>
<evidence type="ECO:0000256" key="1">
    <source>
        <dbReference type="SAM" id="Phobius"/>
    </source>
</evidence>
<dbReference type="Proteomes" id="UP000515349">
    <property type="component" value="Chromosome"/>
</dbReference>
<keyword evidence="6" id="KW-1185">Reference proteome</keyword>
<reference evidence="4" key="1">
    <citation type="submission" date="2020-07" db="EMBL/GenBank/DDBJ databases">
        <title>Chryseobacterium sp. CX-624.</title>
        <authorList>
            <person name="Yang C."/>
        </authorList>
    </citation>
    <scope>NUCLEOTIDE SEQUENCE</scope>
    <source>
        <strain evidence="4">CX-624</strain>
    </source>
</reference>